<feature type="non-terminal residue" evidence="1">
    <location>
        <position position="1"/>
    </location>
</feature>
<accession>A0A699SIR5</accession>
<name>A0A699SIR5_TANCI</name>
<reference evidence="1" key="1">
    <citation type="journal article" date="2019" name="Sci. Rep.">
        <title>Draft genome of Tanacetum cinerariifolium, the natural source of mosquito coil.</title>
        <authorList>
            <person name="Yamashiro T."/>
            <person name="Shiraishi A."/>
            <person name="Satake H."/>
            <person name="Nakayama K."/>
        </authorList>
    </citation>
    <scope>NUCLEOTIDE SEQUENCE</scope>
</reference>
<evidence type="ECO:0000313" key="1">
    <source>
        <dbReference type="EMBL" id="GFC96933.1"/>
    </source>
</evidence>
<organism evidence="1">
    <name type="scientific">Tanacetum cinerariifolium</name>
    <name type="common">Dalmatian daisy</name>
    <name type="synonym">Chrysanthemum cinerariifolium</name>
    <dbReference type="NCBI Taxonomy" id="118510"/>
    <lineage>
        <taxon>Eukaryota</taxon>
        <taxon>Viridiplantae</taxon>
        <taxon>Streptophyta</taxon>
        <taxon>Embryophyta</taxon>
        <taxon>Tracheophyta</taxon>
        <taxon>Spermatophyta</taxon>
        <taxon>Magnoliopsida</taxon>
        <taxon>eudicotyledons</taxon>
        <taxon>Gunneridae</taxon>
        <taxon>Pentapetalae</taxon>
        <taxon>asterids</taxon>
        <taxon>campanulids</taxon>
        <taxon>Asterales</taxon>
        <taxon>Asteraceae</taxon>
        <taxon>Asteroideae</taxon>
        <taxon>Anthemideae</taxon>
        <taxon>Anthemidinae</taxon>
        <taxon>Tanacetum</taxon>
    </lineage>
</organism>
<dbReference type="EMBL" id="BKCJ011163090">
    <property type="protein sequence ID" value="GFC96933.1"/>
    <property type="molecule type" value="Genomic_DNA"/>
</dbReference>
<protein>
    <submittedName>
        <fullName evidence="1">Uncharacterized protein</fullName>
    </submittedName>
</protein>
<comment type="caution">
    <text evidence="1">The sequence shown here is derived from an EMBL/GenBank/DDBJ whole genome shotgun (WGS) entry which is preliminary data.</text>
</comment>
<gene>
    <name evidence="1" type="ORF">Tci_868903</name>
</gene>
<dbReference type="AlphaFoldDB" id="A0A699SIR5"/>
<sequence>GRISVDDDIIQKPLSPYTTTQEYKACSNRYDINPTCYNYDNNTDIKFPDNLVSYTEDELWNMVESPWPISLDHDHHDVKYESWKLSGHETMEGVEYWVRLLEDELGLDHEKDSIANTASQQIDQNHYQTIMWPT</sequence>
<proteinExistence type="predicted"/>